<accession>A0A0V0Z946</accession>
<evidence type="ECO:0000259" key="1">
    <source>
        <dbReference type="Pfam" id="PF22938"/>
    </source>
</evidence>
<sequence length="84" mass="10338">MKTQRRRQKCLYDCHANETRFCLNCSVWLAMPRRRKLDRDWEGPYLIVEVMEPQTYRVRHQKQKRRSLVVHSARMKRYVGRESA</sequence>
<proteinExistence type="predicted"/>
<protein>
    <recommendedName>
        <fullName evidence="1">Integrase p58-like C-terminal domain-containing protein</fullName>
    </recommendedName>
</protein>
<evidence type="ECO:0000313" key="2">
    <source>
        <dbReference type="EMBL" id="KRY08996.1"/>
    </source>
</evidence>
<name>A0A0V0Z946_9BILA</name>
<feature type="domain" description="Integrase p58-like C-terminal" evidence="1">
    <location>
        <begin position="43"/>
        <end position="77"/>
    </location>
</feature>
<dbReference type="InterPro" id="IPR054465">
    <property type="entry name" value="Integrase_p58-like_C"/>
</dbReference>
<reference evidence="2 3" key="1">
    <citation type="submission" date="2015-01" db="EMBL/GenBank/DDBJ databases">
        <title>Evolution of Trichinella species and genotypes.</title>
        <authorList>
            <person name="Korhonen P.K."/>
            <person name="Edoardo P."/>
            <person name="Giuseppe L.R."/>
            <person name="Gasser R.B."/>
        </authorList>
    </citation>
    <scope>NUCLEOTIDE SEQUENCE [LARGE SCALE GENOMIC DNA]</scope>
    <source>
        <strain evidence="2">ISS2496</strain>
    </source>
</reference>
<organism evidence="2 3">
    <name type="scientific">Trichinella patagoniensis</name>
    <dbReference type="NCBI Taxonomy" id="990121"/>
    <lineage>
        <taxon>Eukaryota</taxon>
        <taxon>Metazoa</taxon>
        <taxon>Ecdysozoa</taxon>
        <taxon>Nematoda</taxon>
        <taxon>Enoplea</taxon>
        <taxon>Dorylaimia</taxon>
        <taxon>Trichinellida</taxon>
        <taxon>Trichinellidae</taxon>
        <taxon>Trichinella</taxon>
    </lineage>
</organism>
<dbReference type="EMBL" id="JYDQ01000297">
    <property type="protein sequence ID" value="KRY08996.1"/>
    <property type="molecule type" value="Genomic_DNA"/>
</dbReference>
<gene>
    <name evidence="2" type="ORF">T12_4476</name>
</gene>
<evidence type="ECO:0000313" key="3">
    <source>
        <dbReference type="Proteomes" id="UP000054783"/>
    </source>
</evidence>
<dbReference type="OrthoDB" id="6768976at2759"/>
<keyword evidence="3" id="KW-1185">Reference proteome</keyword>
<dbReference type="Pfam" id="PF22938">
    <property type="entry name" value="Integrase_p58_C"/>
    <property type="match status" value="1"/>
</dbReference>
<comment type="caution">
    <text evidence="2">The sequence shown here is derived from an EMBL/GenBank/DDBJ whole genome shotgun (WGS) entry which is preliminary data.</text>
</comment>
<dbReference type="Proteomes" id="UP000054783">
    <property type="component" value="Unassembled WGS sequence"/>
</dbReference>
<dbReference type="AlphaFoldDB" id="A0A0V0Z946"/>